<proteinExistence type="predicted"/>
<dbReference type="EMBL" id="CP013118">
    <property type="protein sequence ID" value="ALO17085.1"/>
    <property type="molecule type" value="Genomic_DNA"/>
</dbReference>
<accession>A0A0S2I4I4</accession>
<protein>
    <submittedName>
        <fullName evidence="1">Uncharacterized protein</fullName>
    </submittedName>
</protein>
<dbReference type="KEGG" id="blq:L21SP5_03474"/>
<organism evidence="1 2">
    <name type="scientific">Salinivirga cyanobacteriivorans</name>
    <dbReference type="NCBI Taxonomy" id="1307839"/>
    <lineage>
        <taxon>Bacteria</taxon>
        <taxon>Pseudomonadati</taxon>
        <taxon>Bacteroidota</taxon>
        <taxon>Bacteroidia</taxon>
        <taxon>Bacteroidales</taxon>
        <taxon>Salinivirgaceae</taxon>
        <taxon>Salinivirga</taxon>
    </lineage>
</organism>
<dbReference type="Proteomes" id="UP000064893">
    <property type="component" value="Chromosome"/>
</dbReference>
<name>A0A0S2I4I4_9BACT</name>
<evidence type="ECO:0000313" key="1">
    <source>
        <dbReference type="EMBL" id="ALO17085.1"/>
    </source>
</evidence>
<sequence>MLVSFEARYMTALFDPFVTVGSNIKKYLFVVGYTF</sequence>
<reference evidence="1 2" key="1">
    <citation type="submission" date="2015-11" db="EMBL/GenBank/DDBJ databases">
        <title>Description and complete genome sequence of a novel strain predominating in hypersaline microbial mats and representing a new family of the Bacteriodetes phylum.</title>
        <authorList>
            <person name="Spring S."/>
            <person name="Bunk B."/>
            <person name="Sproer C."/>
            <person name="Klenk H.-P."/>
        </authorList>
    </citation>
    <scope>NUCLEOTIDE SEQUENCE [LARGE SCALE GENOMIC DNA]</scope>
    <source>
        <strain evidence="1 2">L21-Spi-D4</strain>
    </source>
</reference>
<gene>
    <name evidence="1" type="ORF">L21SP5_03474</name>
</gene>
<keyword evidence="2" id="KW-1185">Reference proteome</keyword>
<dbReference type="AlphaFoldDB" id="A0A0S2I4I4"/>
<evidence type="ECO:0000313" key="2">
    <source>
        <dbReference type="Proteomes" id="UP000064893"/>
    </source>
</evidence>